<dbReference type="EMBL" id="CP116221">
    <property type="protein sequence ID" value="WCO02959.1"/>
    <property type="molecule type" value="Genomic_DNA"/>
</dbReference>
<protein>
    <submittedName>
        <fullName evidence="1">Uncharacterized protein</fullName>
    </submittedName>
</protein>
<accession>A0ABY7S1B4</accession>
<proteinExistence type="predicted"/>
<gene>
    <name evidence="1" type="ORF">MUN68_005575</name>
</gene>
<organism evidence="1 2">
    <name type="scientific">Psychroserpens ponticola</name>
    <dbReference type="NCBI Taxonomy" id="2932268"/>
    <lineage>
        <taxon>Bacteria</taxon>
        <taxon>Pseudomonadati</taxon>
        <taxon>Bacteroidota</taxon>
        <taxon>Flavobacteriia</taxon>
        <taxon>Flavobacteriales</taxon>
        <taxon>Flavobacteriaceae</taxon>
        <taxon>Psychroserpens</taxon>
    </lineage>
</organism>
<evidence type="ECO:0000313" key="1">
    <source>
        <dbReference type="EMBL" id="WCO02959.1"/>
    </source>
</evidence>
<reference evidence="1 2" key="1">
    <citation type="submission" date="2023-01" db="EMBL/GenBank/DDBJ databases">
        <title>Psychroserpens ponticola sp. nov., isolated from seawater.</title>
        <authorList>
            <person name="Kristyanto S."/>
            <person name="Jung J."/>
            <person name="Kim J.M."/>
            <person name="Jeon C.O."/>
        </authorList>
    </citation>
    <scope>NUCLEOTIDE SEQUENCE [LARGE SCALE GENOMIC DNA]</scope>
    <source>
        <strain evidence="1 2">MSW6</strain>
    </source>
</reference>
<sequence length="61" mass="6885">MFLIKNIKNYIDKSNLSCLDTASIDNIPNVSPKEIFDYYEPDAIIIAIIASPQTVLNIKQN</sequence>
<keyword evidence="2" id="KW-1185">Reference proteome</keyword>
<dbReference type="RefSeq" id="WP_249995676.1">
    <property type="nucleotide sequence ID" value="NZ_CP116221.1"/>
</dbReference>
<name>A0ABY7S1B4_9FLAO</name>
<dbReference type="InterPro" id="IPR012349">
    <property type="entry name" value="Split_barrel_FMN-bd"/>
</dbReference>
<dbReference type="Proteomes" id="UP001202717">
    <property type="component" value="Chromosome"/>
</dbReference>
<evidence type="ECO:0000313" key="2">
    <source>
        <dbReference type="Proteomes" id="UP001202717"/>
    </source>
</evidence>
<dbReference type="Gene3D" id="2.30.110.10">
    <property type="entry name" value="Electron Transport, Fmn-binding Protein, Chain A"/>
    <property type="match status" value="1"/>
</dbReference>